<organism evidence="1 2">
    <name type="scientific">Giesbergeria sinuosa</name>
    <dbReference type="NCBI Taxonomy" id="80883"/>
    <lineage>
        <taxon>Bacteria</taxon>
        <taxon>Pseudomonadati</taxon>
        <taxon>Pseudomonadota</taxon>
        <taxon>Betaproteobacteria</taxon>
        <taxon>Burkholderiales</taxon>
        <taxon>Comamonadaceae</taxon>
        <taxon>Giesbergeria</taxon>
    </lineage>
</organism>
<dbReference type="InterPro" id="IPR014710">
    <property type="entry name" value="RmlC-like_jellyroll"/>
</dbReference>
<dbReference type="Gene3D" id="2.60.120.10">
    <property type="entry name" value="Jelly Rolls"/>
    <property type="match status" value="1"/>
</dbReference>
<name>A0ABV9QH33_9BURK</name>
<dbReference type="Proteomes" id="UP001596001">
    <property type="component" value="Unassembled WGS sequence"/>
</dbReference>
<comment type="caution">
    <text evidence="1">The sequence shown here is derived from an EMBL/GenBank/DDBJ whole genome shotgun (WGS) entry which is preliminary data.</text>
</comment>
<proteinExistence type="predicted"/>
<dbReference type="SUPFAM" id="SSF51182">
    <property type="entry name" value="RmlC-like cupins"/>
    <property type="match status" value="1"/>
</dbReference>
<accession>A0ABV9QH33</accession>
<evidence type="ECO:0000313" key="2">
    <source>
        <dbReference type="Proteomes" id="UP001596001"/>
    </source>
</evidence>
<keyword evidence="2" id="KW-1185">Reference proteome</keyword>
<evidence type="ECO:0000313" key="1">
    <source>
        <dbReference type="EMBL" id="MFC4790093.1"/>
    </source>
</evidence>
<dbReference type="InterPro" id="IPR011051">
    <property type="entry name" value="RmlC_Cupin_sf"/>
</dbReference>
<protein>
    <submittedName>
        <fullName evidence="1">Cupin domain-containing protein</fullName>
    </submittedName>
</protein>
<gene>
    <name evidence="1" type="ORF">ACFO6X_13995</name>
</gene>
<dbReference type="EMBL" id="JBHSHJ010000013">
    <property type="protein sequence ID" value="MFC4790093.1"/>
    <property type="molecule type" value="Genomic_DNA"/>
</dbReference>
<dbReference type="RefSeq" id="WP_382434104.1">
    <property type="nucleotide sequence ID" value="NZ_JBHSHJ010000013.1"/>
</dbReference>
<sequence length="130" mass="13926">MNPFSTLHLPTDPTITAPDGSDVRVLLGLSGGGMAHFELAAGKVAKAVAHRTVEEVWFVLTGRGDMWRKQGDREEIIALQPGVCLTIPLGTHFQFRASASESVSAVAVTMPPWPGEDEAVFVSGPWQPSM</sequence>
<reference evidence="2" key="1">
    <citation type="journal article" date="2019" name="Int. J. Syst. Evol. Microbiol.">
        <title>The Global Catalogue of Microorganisms (GCM) 10K type strain sequencing project: providing services to taxonomists for standard genome sequencing and annotation.</title>
        <authorList>
            <consortium name="The Broad Institute Genomics Platform"/>
            <consortium name="The Broad Institute Genome Sequencing Center for Infectious Disease"/>
            <person name="Wu L."/>
            <person name="Ma J."/>
        </authorList>
    </citation>
    <scope>NUCLEOTIDE SEQUENCE [LARGE SCALE GENOMIC DNA]</scope>
    <source>
        <strain evidence="2">CCUG 49452</strain>
    </source>
</reference>